<evidence type="ECO:0000313" key="3">
    <source>
        <dbReference type="Proteomes" id="UP000761534"/>
    </source>
</evidence>
<proteinExistence type="predicted"/>
<dbReference type="Proteomes" id="UP000761534">
    <property type="component" value="Unassembled WGS sequence"/>
</dbReference>
<dbReference type="VEuPathDB" id="FungiDB:TRICI_004344"/>
<dbReference type="AlphaFoldDB" id="A0A642V7J5"/>
<comment type="caution">
    <text evidence="2">The sequence shown here is derived from an EMBL/GenBank/DDBJ whole genome shotgun (WGS) entry which is preliminary data.</text>
</comment>
<keyword evidence="3" id="KW-1185">Reference proteome</keyword>
<feature type="region of interest" description="Disordered" evidence="1">
    <location>
        <begin position="97"/>
        <end position="116"/>
    </location>
</feature>
<feature type="compositionally biased region" description="Basic and acidic residues" evidence="1">
    <location>
        <begin position="136"/>
        <end position="145"/>
    </location>
</feature>
<gene>
    <name evidence="2" type="ORF">TRICI_004344</name>
</gene>
<feature type="region of interest" description="Disordered" evidence="1">
    <location>
        <begin position="121"/>
        <end position="145"/>
    </location>
</feature>
<organism evidence="2 3">
    <name type="scientific">Trichomonascus ciferrii</name>
    <dbReference type="NCBI Taxonomy" id="44093"/>
    <lineage>
        <taxon>Eukaryota</taxon>
        <taxon>Fungi</taxon>
        <taxon>Dikarya</taxon>
        <taxon>Ascomycota</taxon>
        <taxon>Saccharomycotina</taxon>
        <taxon>Dipodascomycetes</taxon>
        <taxon>Dipodascales</taxon>
        <taxon>Trichomonascaceae</taxon>
        <taxon>Trichomonascus</taxon>
        <taxon>Trichomonascus ciferrii complex</taxon>
    </lineage>
</organism>
<dbReference type="EMBL" id="SWFS01000331">
    <property type="protein sequence ID" value="KAA8909907.1"/>
    <property type="molecule type" value="Genomic_DNA"/>
</dbReference>
<protein>
    <submittedName>
        <fullName evidence="2">Uncharacterized protein</fullName>
    </submittedName>
</protein>
<name>A0A642V7J5_9ASCO</name>
<evidence type="ECO:0000256" key="1">
    <source>
        <dbReference type="SAM" id="MobiDB-lite"/>
    </source>
</evidence>
<sequence>MGSVQFLLFVEASQSHGGAGGWPPANPNPMLTRSLAHARLFFAPARCVCATPGRDHHNAGTNDIPTVIQPIVHPIAIVSHHIPPAAITTQALPCGAAATTTSRAPPPSPPRGRCARTPIWGARAHEEAPRQPAAAGDRHSAQLAG</sequence>
<reference evidence="2" key="1">
    <citation type="journal article" date="2019" name="G3 (Bethesda)">
        <title>Genome Assemblies of Two Rare Opportunistic Yeast Pathogens: Diutina rugosa (syn. Candida rugosa) and Trichomonascus ciferrii (syn. Candida ciferrii).</title>
        <authorList>
            <person name="Mixao V."/>
            <person name="Saus E."/>
            <person name="Hansen A.P."/>
            <person name="Lass-Florl C."/>
            <person name="Gabaldon T."/>
        </authorList>
    </citation>
    <scope>NUCLEOTIDE SEQUENCE</scope>
    <source>
        <strain evidence="2">CBS 4856</strain>
    </source>
</reference>
<evidence type="ECO:0000313" key="2">
    <source>
        <dbReference type="EMBL" id="KAA8909907.1"/>
    </source>
</evidence>
<accession>A0A642V7J5</accession>